<dbReference type="InterPro" id="IPR036005">
    <property type="entry name" value="Creatinase/aminopeptidase-like"/>
</dbReference>
<evidence type="ECO:0000313" key="4">
    <source>
        <dbReference type="Proteomes" id="UP000054851"/>
    </source>
</evidence>
<evidence type="ECO:0000256" key="1">
    <source>
        <dbReference type="SAM" id="MobiDB-lite"/>
    </source>
</evidence>
<keyword evidence="4" id="KW-1185">Reference proteome</keyword>
<dbReference type="PANTHER" id="PTHR46112:SF2">
    <property type="entry name" value="XAA-PRO AMINOPEPTIDASE P-RELATED"/>
    <property type="match status" value="1"/>
</dbReference>
<evidence type="ECO:0000313" key="3">
    <source>
        <dbReference type="EMBL" id="SAK90154.1"/>
    </source>
</evidence>
<dbReference type="AlphaFoldDB" id="A0A158D648"/>
<reference evidence="3" key="1">
    <citation type="submission" date="2016-01" db="EMBL/GenBank/DDBJ databases">
        <authorList>
            <person name="Peeters C."/>
        </authorList>
    </citation>
    <scope>NUCLEOTIDE SEQUENCE</scope>
    <source>
        <strain evidence="3">LMG 29322</strain>
    </source>
</reference>
<dbReference type="PANTHER" id="PTHR46112">
    <property type="entry name" value="AMINOPEPTIDASE"/>
    <property type="match status" value="1"/>
</dbReference>
<dbReference type="InterPro" id="IPR000994">
    <property type="entry name" value="Pept_M24"/>
</dbReference>
<dbReference type="Gene3D" id="3.40.350.10">
    <property type="entry name" value="Creatinase/prolidase N-terminal domain"/>
    <property type="match status" value="1"/>
</dbReference>
<dbReference type="OrthoDB" id="9803194at2"/>
<dbReference type="Pfam" id="PF00557">
    <property type="entry name" value="Peptidase_M24"/>
    <property type="match status" value="1"/>
</dbReference>
<keyword evidence="3" id="KW-0378">Hydrolase</keyword>
<dbReference type="InterPro" id="IPR029149">
    <property type="entry name" value="Creatin/AminoP/Spt16_N"/>
</dbReference>
<dbReference type="Proteomes" id="UP000054851">
    <property type="component" value="Unassembled WGS sequence"/>
</dbReference>
<gene>
    <name evidence="3" type="ORF">AWB79_06533</name>
</gene>
<comment type="caution">
    <text evidence="3">The sequence shown here is derived from an EMBL/GenBank/DDBJ whole genome shotgun (WGS) entry which is preliminary data.</text>
</comment>
<keyword evidence="3" id="KW-0031">Aminopeptidase</keyword>
<dbReference type="Gene3D" id="3.90.230.10">
    <property type="entry name" value="Creatinase/methionine aminopeptidase superfamily"/>
    <property type="match status" value="1"/>
</dbReference>
<dbReference type="CDD" id="cd01066">
    <property type="entry name" value="APP_MetAP"/>
    <property type="match status" value="1"/>
</dbReference>
<dbReference type="InterPro" id="IPR050659">
    <property type="entry name" value="Peptidase_M24B"/>
</dbReference>
<dbReference type="STRING" id="1777140.AWB79_06533"/>
<organism evidence="3 4">
    <name type="scientific">Caballeronia hypogeia</name>
    <dbReference type="NCBI Taxonomy" id="1777140"/>
    <lineage>
        <taxon>Bacteria</taxon>
        <taxon>Pseudomonadati</taxon>
        <taxon>Pseudomonadota</taxon>
        <taxon>Betaproteobacteria</taxon>
        <taxon>Burkholderiales</taxon>
        <taxon>Burkholderiaceae</taxon>
        <taxon>Caballeronia</taxon>
    </lineage>
</organism>
<dbReference type="GO" id="GO:0004177">
    <property type="term" value="F:aminopeptidase activity"/>
    <property type="evidence" value="ECO:0007669"/>
    <property type="project" value="UniProtKB-KW"/>
</dbReference>
<dbReference type="EMBL" id="FCOA02000035">
    <property type="protein sequence ID" value="SAK90154.1"/>
    <property type="molecule type" value="Genomic_DNA"/>
</dbReference>
<name>A0A158D648_9BURK</name>
<feature type="compositionally biased region" description="Polar residues" evidence="1">
    <location>
        <begin position="1"/>
        <end position="15"/>
    </location>
</feature>
<dbReference type="SUPFAM" id="SSF55920">
    <property type="entry name" value="Creatinase/aminopeptidase"/>
    <property type="match status" value="1"/>
</dbReference>
<proteinExistence type="predicted"/>
<protein>
    <submittedName>
        <fullName evidence="3">Methionine aminopeptidase</fullName>
    </submittedName>
</protein>
<keyword evidence="3" id="KW-0645">Protease</keyword>
<sequence>MSAVSTIHAATTSDAQPDLPEGTLDRVRRYRLERVRHMLRASGCPAIVLYDPVNIRYATDTSNMQIWSGRNPTRHVMVFAHGPVIGFEFHNCEHVWRGLPIEAEIRGATCWNYFNAGPHAAEKAREWAREIADLLRQHAPSDPRVAVDRLDPEGAYALREQGVEVLEGSGIMEQARSIKSADELLLIRASIDVCERGIRRMHDALEPGMTEQELWAHLHYENIRLGGEWIETRLLASGARTNPWMQECSGKPMRRGEIIAFDTDLVGPFGYCADISRTWTVGHVPPTDEQRRLYAAAYDQLHTNMALVRPGMSFREFADRSWAMPGPYVKNRYSCLAHGIGMVDEYPNIAYGVDFDHSGYDGHFESGMTLCIESYIGAEGGDEGVKLEQQVLLTDAGCQPLSTFEFETAWL</sequence>
<dbReference type="RefSeq" id="WP_082862537.1">
    <property type="nucleotide sequence ID" value="NZ_FCOA02000035.1"/>
</dbReference>
<dbReference type="SUPFAM" id="SSF53092">
    <property type="entry name" value="Creatinase/prolidase N-terminal domain"/>
    <property type="match status" value="1"/>
</dbReference>
<feature type="region of interest" description="Disordered" evidence="1">
    <location>
        <begin position="1"/>
        <end position="21"/>
    </location>
</feature>
<accession>A0A158D648</accession>
<evidence type="ECO:0000259" key="2">
    <source>
        <dbReference type="Pfam" id="PF00557"/>
    </source>
</evidence>
<feature type="domain" description="Peptidase M24" evidence="2">
    <location>
        <begin position="187"/>
        <end position="395"/>
    </location>
</feature>